<comment type="caution">
    <text evidence="5">The sequence shown here is derived from an EMBL/GenBank/DDBJ whole genome shotgun (WGS) entry which is preliminary data.</text>
</comment>
<evidence type="ECO:0000313" key="5">
    <source>
        <dbReference type="EMBL" id="GBF98525.1"/>
    </source>
</evidence>
<protein>
    <recommendedName>
        <fullName evidence="4">RRM domain-containing protein</fullName>
    </recommendedName>
</protein>
<dbReference type="InterPro" id="IPR000504">
    <property type="entry name" value="RRM_dom"/>
</dbReference>
<dbReference type="Pfam" id="PF00076">
    <property type="entry name" value="RRM_1"/>
    <property type="match status" value="1"/>
</dbReference>
<dbReference type="InterPro" id="IPR007201">
    <property type="entry name" value="Mei2-like_Rrm_C"/>
</dbReference>
<organism evidence="5 6">
    <name type="scientific">Raphidocelis subcapitata</name>
    <dbReference type="NCBI Taxonomy" id="307507"/>
    <lineage>
        <taxon>Eukaryota</taxon>
        <taxon>Viridiplantae</taxon>
        <taxon>Chlorophyta</taxon>
        <taxon>core chlorophytes</taxon>
        <taxon>Chlorophyceae</taxon>
        <taxon>CS clade</taxon>
        <taxon>Sphaeropleales</taxon>
        <taxon>Selenastraceae</taxon>
        <taxon>Raphidocelis</taxon>
    </lineage>
</organism>
<dbReference type="PANTHER" id="PTHR23189">
    <property type="entry name" value="RNA RECOGNITION MOTIF-CONTAINING"/>
    <property type="match status" value="1"/>
</dbReference>
<feature type="compositionally biased region" description="Low complexity" evidence="3">
    <location>
        <begin position="421"/>
        <end position="436"/>
    </location>
</feature>
<feature type="domain" description="RRM" evidence="4">
    <location>
        <begin position="266"/>
        <end position="330"/>
    </location>
</feature>
<evidence type="ECO:0000313" key="6">
    <source>
        <dbReference type="Proteomes" id="UP000247498"/>
    </source>
</evidence>
<dbReference type="InterPro" id="IPR034454">
    <property type="entry name" value="MEI2-like_RRM3"/>
</dbReference>
<gene>
    <name evidence="5" type="ORF">Rsub_11516</name>
</gene>
<keyword evidence="6" id="KW-1185">Reference proteome</keyword>
<evidence type="ECO:0000256" key="1">
    <source>
        <dbReference type="ARBA" id="ARBA00022884"/>
    </source>
</evidence>
<dbReference type="CDD" id="cd12531">
    <property type="entry name" value="RRM3_MEI2_like"/>
    <property type="match status" value="1"/>
</dbReference>
<feature type="compositionally biased region" description="Low complexity" evidence="3">
    <location>
        <begin position="766"/>
        <end position="788"/>
    </location>
</feature>
<feature type="region of interest" description="Disordered" evidence="3">
    <location>
        <begin position="976"/>
        <end position="1012"/>
    </location>
</feature>
<dbReference type="Pfam" id="PF04059">
    <property type="entry name" value="RRM_2"/>
    <property type="match status" value="1"/>
</dbReference>
<evidence type="ECO:0000256" key="2">
    <source>
        <dbReference type="PROSITE-ProRule" id="PRU00176"/>
    </source>
</evidence>
<keyword evidence="1 2" id="KW-0694">RNA-binding</keyword>
<dbReference type="SMART" id="SM00360">
    <property type="entry name" value="RRM"/>
    <property type="match status" value="2"/>
</dbReference>
<dbReference type="SUPFAM" id="SSF54928">
    <property type="entry name" value="RNA-binding domain, RBD"/>
    <property type="match status" value="2"/>
</dbReference>
<accession>A0A2V0PN46</accession>
<feature type="compositionally biased region" description="Gly residues" evidence="3">
    <location>
        <begin position="993"/>
        <end position="1012"/>
    </location>
</feature>
<dbReference type="GO" id="GO:0003723">
    <property type="term" value="F:RNA binding"/>
    <property type="evidence" value="ECO:0007669"/>
    <property type="project" value="UniProtKB-UniRule"/>
</dbReference>
<feature type="compositionally biased region" description="Gly residues" evidence="3">
    <location>
        <begin position="807"/>
        <end position="816"/>
    </location>
</feature>
<dbReference type="InterPro" id="IPR012677">
    <property type="entry name" value="Nucleotide-bd_a/b_plait_sf"/>
</dbReference>
<dbReference type="AlphaFoldDB" id="A0A2V0PN46"/>
<feature type="region of interest" description="Disordered" evidence="3">
    <location>
        <begin position="524"/>
        <end position="552"/>
    </location>
</feature>
<dbReference type="Gene3D" id="3.30.70.330">
    <property type="match status" value="2"/>
</dbReference>
<dbReference type="InParanoid" id="A0A2V0PN46"/>
<proteinExistence type="predicted"/>
<dbReference type="EMBL" id="BDRX01000127">
    <property type="protein sequence ID" value="GBF98525.1"/>
    <property type="molecule type" value="Genomic_DNA"/>
</dbReference>
<name>A0A2V0PN46_9CHLO</name>
<dbReference type="PROSITE" id="PS50102">
    <property type="entry name" value="RRM"/>
    <property type="match status" value="2"/>
</dbReference>
<dbReference type="FunCoup" id="A0A2V0PN46">
    <property type="interactions" value="295"/>
</dbReference>
<sequence>MQDLGGLPGWPPTGPFGLSGLAGLAAAPHASSALADAVGMLGSQAGSQAHLPHNASTDSLASFLERQALGDASGLLPGAAAAAAAAAMLPPAPRRESHSGRPLGRRVGSVASIHEEELFSGGLELGGAPDAAAAAAAAEGLAPCDAPSRALVLQNVAPSAGDDELCVLLAGFGDLRALRTGGRDRGVVVAAYYDLRSAMRAAALLSGAPFHGQPLEVAFAAPLAGGLRRGGGGSADDLVSFGAAGGGGGGAPGTPQAAVGARLDQGVVVVYNLDPETTNEQLKWIFNRFGEVREVRDGGSHGSSQKLVEFYDARHAAAALRAMNRAELAGGLAPRDAVATSLALDGAARAAAGRGMVRPASHAVLESLHASAGAGAGQQQLSQSWDPAFDPAALLGMLTQRKHLDQQRRQQQEDGLAHPSPQAQAHAQAQAQAQAQQLFPGPAALQQALQQALAQQEAGGADAMQKLASAAQLLGANLRPPGMHVSDSASSIASSQGLLPSSGTAAAAAAAQLQSFNQLAAAAAVQQHHHQQQQQQQHQQHQQAAAAAAAHQQQGQEQQVAAAAAAAAAAVSQLTRGYGSSDRLSGLGAGGSSAPLAAAMSASRSYGSLNLASAAAGFGGAAAGGQHGGYTLDASAGGDLFRPSAVGLRSFSSPHLAATAAAAAAAAANQQNAAAAGGGTAAAAAAAAAAFLQAHAAAAAGAQQLGPLQQQIAALQAGLAAGANPLQMQQLLQGMGGLGLYGYDASVAGGAGAAAGGGGSAAPFPNLGGLPPSSGLPRGASSGSLSGSARGGGGGGASAAAAADGGANAGGRGSGGRLSRRAGDSAAEAERKRAQERLFSLDSERILSGEDKRTTLMIKNIPNKYTQKMLLQTIEESLKGTFDFFYLPIDFKNKCNVGYAFINMIAPPHILPLVERFDGRRWDKFNSEKVCAVSYARIQGRAALISHFQNSSLMHEDKRCRPVLFVTDGPNVGEQEPFPVGPNCRPRQHHVGGRAGAGGGAPGGGAPPGGGV</sequence>
<feature type="compositionally biased region" description="Basic and acidic residues" evidence="3">
    <location>
        <begin position="404"/>
        <end position="416"/>
    </location>
</feature>
<feature type="domain" description="RRM" evidence="4">
    <location>
        <begin position="149"/>
        <end position="222"/>
    </location>
</feature>
<reference evidence="5 6" key="1">
    <citation type="journal article" date="2018" name="Sci. Rep.">
        <title>Raphidocelis subcapitata (=Pseudokirchneriella subcapitata) provides an insight into genome evolution and environmental adaptations in the Sphaeropleales.</title>
        <authorList>
            <person name="Suzuki S."/>
            <person name="Yamaguchi H."/>
            <person name="Nakajima N."/>
            <person name="Kawachi M."/>
        </authorList>
    </citation>
    <scope>NUCLEOTIDE SEQUENCE [LARGE SCALE GENOMIC DNA]</scope>
    <source>
        <strain evidence="5 6">NIES-35</strain>
    </source>
</reference>
<evidence type="ECO:0000256" key="3">
    <source>
        <dbReference type="SAM" id="MobiDB-lite"/>
    </source>
</evidence>
<dbReference type="CDD" id="cd12276">
    <property type="entry name" value="RRM2_MEI2_EAR1_like"/>
    <property type="match status" value="1"/>
</dbReference>
<dbReference type="InterPro" id="IPR035979">
    <property type="entry name" value="RBD_domain_sf"/>
</dbReference>
<evidence type="ECO:0000259" key="4">
    <source>
        <dbReference type="PROSITE" id="PS50102"/>
    </source>
</evidence>
<feature type="region of interest" description="Disordered" evidence="3">
    <location>
        <begin position="766"/>
        <end position="831"/>
    </location>
</feature>
<dbReference type="OrthoDB" id="417481at2759"/>
<dbReference type="Proteomes" id="UP000247498">
    <property type="component" value="Unassembled WGS sequence"/>
</dbReference>
<feature type="region of interest" description="Disordered" evidence="3">
    <location>
        <begin position="404"/>
        <end position="436"/>
    </location>
</feature>